<name>A0A2P8R1G9_9BACT</name>
<reference evidence="2" key="1">
    <citation type="submission" date="2017-10" db="EMBL/GenBank/DDBJ databases">
        <title>Campylobacter species from seals.</title>
        <authorList>
            <person name="Gilbert M.J."/>
            <person name="Zomer A.L."/>
            <person name="Timmerman A.J."/>
            <person name="Duim B."/>
            <person name="Wagenaar J.A."/>
        </authorList>
    </citation>
    <scope>NUCLEOTIDE SEQUENCE [LARGE SCALE GENOMIC DNA]</scope>
    <source>
        <strain evidence="2">17S00004-5</strain>
    </source>
</reference>
<gene>
    <name evidence="1" type="ORF">CQ405_04660</name>
</gene>
<sequence length="65" mass="7877">MENGAIVNDTLLVNITYEILKPFYTKTKYFSLKNGRATNEHLEFFKSKEYMDIYMTMSFIFWIYL</sequence>
<dbReference type="RefSeq" id="WP_106871156.1">
    <property type="nucleotide sequence ID" value="NZ_CP053841.1"/>
</dbReference>
<dbReference type="AlphaFoldDB" id="A0A2P8R1G9"/>
<proteinExistence type="predicted"/>
<evidence type="ECO:0000313" key="1">
    <source>
        <dbReference type="EMBL" id="PSM52347.1"/>
    </source>
</evidence>
<protein>
    <submittedName>
        <fullName evidence="1">Uncharacterized protein</fullName>
    </submittedName>
</protein>
<dbReference type="EMBL" id="PDHH01000003">
    <property type="protein sequence ID" value="PSM52347.1"/>
    <property type="molecule type" value="Genomic_DNA"/>
</dbReference>
<accession>A0A2P8R1G9</accession>
<evidence type="ECO:0000313" key="2">
    <source>
        <dbReference type="Proteomes" id="UP000240535"/>
    </source>
</evidence>
<organism evidence="1 2">
    <name type="scientific">Campylobacter blaseri</name>
    <dbReference type="NCBI Taxonomy" id="2042961"/>
    <lineage>
        <taxon>Bacteria</taxon>
        <taxon>Pseudomonadati</taxon>
        <taxon>Campylobacterota</taxon>
        <taxon>Epsilonproteobacteria</taxon>
        <taxon>Campylobacterales</taxon>
        <taxon>Campylobacteraceae</taxon>
        <taxon>Campylobacter</taxon>
    </lineage>
</organism>
<keyword evidence="2" id="KW-1185">Reference proteome</keyword>
<dbReference type="Proteomes" id="UP000240535">
    <property type="component" value="Unassembled WGS sequence"/>
</dbReference>
<comment type="caution">
    <text evidence="1">The sequence shown here is derived from an EMBL/GenBank/DDBJ whole genome shotgun (WGS) entry which is preliminary data.</text>
</comment>